<dbReference type="Gene3D" id="1.20.5.500">
    <property type="entry name" value="Single helix bin"/>
    <property type="match status" value="1"/>
</dbReference>
<evidence type="ECO:0000256" key="5">
    <source>
        <dbReference type="SAM" id="Coils"/>
    </source>
</evidence>
<evidence type="ECO:0000313" key="7">
    <source>
        <dbReference type="EMBL" id="SCU91953.1"/>
    </source>
</evidence>
<evidence type="ECO:0000256" key="3">
    <source>
        <dbReference type="ARBA" id="ARBA00023128"/>
    </source>
</evidence>
<dbReference type="SUPFAM" id="SSF64602">
    <property type="entry name" value="F1 ATPase inhibitor, IF1, C-terminal domain"/>
    <property type="match status" value="1"/>
</dbReference>
<keyword evidence="3" id="KW-0496">Mitochondrion</keyword>
<dbReference type="FunFam" id="1.20.5.500:FF:000006">
    <property type="entry name" value="ATPase inhibitor, mitochondrial"/>
    <property type="match status" value="1"/>
</dbReference>
<dbReference type="Proteomes" id="UP000190274">
    <property type="component" value="Chromosome F"/>
</dbReference>
<comment type="function">
    <text evidence="4">Inhibits the enzyme activity of ATPase.</text>
</comment>
<proteinExistence type="inferred from homology"/>
<organism evidence="7 8">
    <name type="scientific">Lachancea dasiensis</name>
    <dbReference type="NCBI Taxonomy" id="1072105"/>
    <lineage>
        <taxon>Eukaryota</taxon>
        <taxon>Fungi</taxon>
        <taxon>Dikarya</taxon>
        <taxon>Ascomycota</taxon>
        <taxon>Saccharomycotina</taxon>
        <taxon>Saccharomycetes</taxon>
        <taxon>Saccharomycetales</taxon>
        <taxon>Saccharomycetaceae</taxon>
        <taxon>Lachancea</taxon>
    </lineage>
</organism>
<accession>A0A1G4JN45</accession>
<reference evidence="7 8" key="1">
    <citation type="submission" date="2016-03" db="EMBL/GenBank/DDBJ databases">
        <authorList>
            <person name="Devillers H."/>
        </authorList>
    </citation>
    <scope>NUCLEOTIDE SEQUENCE [LARGE SCALE GENOMIC DNA]</scope>
    <source>
        <strain evidence="7">CBS 10888</strain>
    </source>
</reference>
<comment type="similarity">
    <text evidence="2 4">Belongs to the ATPase inhibitor family.</text>
</comment>
<evidence type="ECO:0000256" key="4">
    <source>
        <dbReference type="RuleBase" id="RU368087"/>
    </source>
</evidence>
<dbReference type="GO" id="GO:0042030">
    <property type="term" value="F:ATPase inhibitor activity"/>
    <property type="evidence" value="ECO:0007669"/>
    <property type="project" value="InterPro"/>
</dbReference>
<dbReference type="Pfam" id="PF04568">
    <property type="entry name" value="IATP"/>
    <property type="match status" value="1"/>
</dbReference>
<feature type="coiled-coil region" evidence="5">
    <location>
        <begin position="55"/>
        <end position="82"/>
    </location>
</feature>
<feature type="region of interest" description="Disordered" evidence="6">
    <location>
        <begin position="21"/>
        <end position="41"/>
    </location>
</feature>
<dbReference type="GO" id="GO:0005739">
    <property type="term" value="C:mitochondrion"/>
    <property type="evidence" value="ECO:0007669"/>
    <property type="project" value="UniProtKB-SubCell"/>
</dbReference>
<evidence type="ECO:0000256" key="2">
    <source>
        <dbReference type="ARBA" id="ARBA00010901"/>
    </source>
</evidence>
<dbReference type="EMBL" id="LT598458">
    <property type="protein sequence ID" value="SCU91953.1"/>
    <property type="molecule type" value="Genomic_DNA"/>
</dbReference>
<keyword evidence="5" id="KW-0175">Coiled coil</keyword>
<comment type="subcellular location">
    <subcellularLocation>
        <location evidence="1">Mitochondrion</location>
    </subcellularLocation>
</comment>
<dbReference type="OrthoDB" id="5532350at2759"/>
<dbReference type="STRING" id="1266660.A0A1G4JN45"/>
<dbReference type="AlphaFoldDB" id="A0A1G4JN45"/>
<sequence>MLGPTSRTAVRQSLKLRSGLGARFMSEGSTGAPRGGSADDAFVKRERAQEDYYVRQHEKEQLAKLRQKVKEQEKKIEQLEDKVNGTK</sequence>
<keyword evidence="8" id="KW-1185">Reference proteome</keyword>
<name>A0A1G4JN45_9SACH</name>
<dbReference type="InterPro" id="IPR007648">
    <property type="entry name" value="ATPase_inhibitor_mt"/>
</dbReference>
<evidence type="ECO:0000256" key="6">
    <source>
        <dbReference type="SAM" id="MobiDB-lite"/>
    </source>
</evidence>
<gene>
    <name evidence="7" type="ORF">LADA_0F13234G</name>
</gene>
<evidence type="ECO:0000256" key="1">
    <source>
        <dbReference type="ARBA" id="ARBA00004173"/>
    </source>
</evidence>
<evidence type="ECO:0000313" key="8">
    <source>
        <dbReference type="Proteomes" id="UP000190274"/>
    </source>
</evidence>
<protein>
    <recommendedName>
        <fullName evidence="4">ATPase inhibitor, mitochondrial</fullName>
    </recommendedName>
</protein>